<dbReference type="RefSeq" id="XP_062681249.1">
    <property type="nucleotide sequence ID" value="XM_062824621.1"/>
</dbReference>
<sequence length="268" mass="31226">MEQNPEERPFGPCKAPFVHNRWDKYQMFSTEAGEKPQPQIFGVNDERRVLAGLLVWPPTRVAPGENMVLAAMVKISPPPHPNWIKTVCRMIAFPTRKNPEDKFDKKAEICLATQDIGWRKPGNFEDFRELDFLHFKFENVAFPRAGEFEVRFEVNVTEYLDAGENPIVDWPPEHLWPSEAHMEIRLGTSRDLYKETGFCAGILVVGQQTHVREEYKGKWFDHQLEKEEHGDLPEGQDEELWVRLGESEYIKDLQEEATKKVLDNEGRY</sequence>
<comment type="caution">
    <text evidence="1">The sequence shown here is derived from an EMBL/GenBank/DDBJ whole genome shotgun (WGS) entry which is preliminary data.</text>
</comment>
<reference evidence="1" key="2">
    <citation type="submission" date="2023-06" db="EMBL/GenBank/DDBJ databases">
        <authorList>
            <consortium name="Lawrence Berkeley National Laboratory"/>
            <person name="Haridas S."/>
            <person name="Hensen N."/>
            <person name="Bonometti L."/>
            <person name="Westerberg I."/>
            <person name="Brannstrom I.O."/>
            <person name="Guillou S."/>
            <person name="Cros-Aarteil S."/>
            <person name="Calhoun S."/>
            <person name="Kuo A."/>
            <person name="Mondo S."/>
            <person name="Pangilinan J."/>
            <person name="Riley R."/>
            <person name="Labutti K."/>
            <person name="Andreopoulos B."/>
            <person name="Lipzen A."/>
            <person name="Chen C."/>
            <person name="Yanf M."/>
            <person name="Daum C."/>
            <person name="Ng V."/>
            <person name="Clum A."/>
            <person name="Steindorff A."/>
            <person name="Ohm R."/>
            <person name="Martin F."/>
            <person name="Silar P."/>
            <person name="Natvig D."/>
            <person name="Lalanne C."/>
            <person name="Gautier V."/>
            <person name="Ament-Velasquez S.L."/>
            <person name="Kruys A."/>
            <person name="Hutchinson M.I."/>
            <person name="Powell A.J."/>
            <person name="Barry K."/>
            <person name="Miller A.N."/>
            <person name="Grigoriev I.V."/>
            <person name="Debuchy R."/>
            <person name="Gladieux P."/>
            <person name="Thoren M.H."/>
            <person name="Johannesson H."/>
        </authorList>
    </citation>
    <scope>NUCLEOTIDE SEQUENCE</scope>
    <source>
        <strain evidence="1">CBS 560.94</strain>
    </source>
</reference>
<keyword evidence="2" id="KW-1185">Reference proteome</keyword>
<dbReference type="GeneID" id="87861775"/>
<gene>
    <name evidence="1" type="ORF">B0H65DRAFT_426237</name>
</gene>
<dbReference type="AlphaFoldDB" id="A0AAE0JE75"/>
<organism evidence="1 2">
    <name type="scientific">Neurospora tetraspora</name>
    <dbReference type="NCBI Taxonomy" id="94610"/>
    <lineage>
        <taxon>Eukaryota</taxon>
        <taxon>Fungi</taxon>
        <taxon>Dikarya</taxon>
        <taxon>Ascomycota</taxon>
        <taxon>Pezizomycotina</taxon>
        <taxon>Sordariomycetes</taxon>
        <taxon>Sordariomycetidae</taxon>
        <taxon>Sordariales</taxon>
        <taxon>Sordariaceae</taxon>
        <taxon>Neurospora</taxon>
    </lineage>
</organism>
<evidence type="ECO:0000313" key="2">
    <source>
        <dbReference type="Proteomes" id="UP001278500"/>
    </source>
</evidence>
<proteinExistence type="predicted"/>
<reference evidence="1" key="1">
    <citation type="journal article" date="2023" name="Mol. Phylogenet. Evol.">
        <title>Genome-scale phylogeny and comparative genomics of the fungal order Sordariales.</title>
        <authorList>
            <person name="Hensen N."/>
            <person name="Bonometti L."/>
            <person name="Westerberg I."/>
            <person name="Brannstrom I.O."/>
            <person name="Guillou S."/>
            <person name="Cros-Aarteil S."/>
            <person name="Calhoun S."/>
            <person name="Haridas S."/>
            <person name="Kuo A."/>
            <person name="Mondo S."/>
            <person name="Pangilinan J."/>
            <person name="Riley R."/>
            <person name="LaButti K."/>
            <person name="Andreopoulos B."/>
            <person name="Lipzen A."/>
            <person name="Chen C."/>
            <person name="Yan M."/>
            <person name="Daum C."/>
            <person name="Ng V."/>
            <person name="Clum A."/>
            <person name="Steindorff A."/>
            <person name="Ohm R.A."/>
            <person name="Martin F."/>
            <person name="Silar P."/>
            <person name="Natvig D.O."/>
            <person name="Lalanne C."/>
            <person name="Gautier V."/>
            <person name="Ament-Velasquez S.L."/>
            <person name="Kruys A."/>
            <person name="Hutchinson M.I."/>
            <person name="Powell A.J."/>
            <person name="Barry K."/>
            <person name="Miller A.N."/>
            <person name="Grigoriev I.V."/>
            <person name="Debuchy R."/>
            <person name="Gladieux P."/>
            <person name="Hiltunen Thoren M."/>
            <person name="Johannesson H."/>
        </authorList>
    </citation>
    <scope>NUCLEOTIDE SEQUENCE</scope>
    <source>
        <strain evidence="1">CBS 560.94</strain>
    </source>
</reference>
<dbReference type="EMBL" id="JAUEPP010000004">
    <property type="protein sequence ID" value="KAK3344636.1"/>
    <property type="molecule type" value="Genomic_DNA"/>
</dbReference>
<protein>
    <submittedName>
        <fullName evidence="1">Uncharacterized protein</fullName>
    </submittedName>
</protein>
<dbReference type="Proteomes" id="UP001278500">
    <property type="component" value="Unassembled WGS sequence"/>
</dbReference>
<name>A0AAE0JE75_9PEZI</name>
<evidence type="ECO:0000313" key="1">
    <source>
        <dbReference type="EMBL" id="KAK3344636.1"/>
    </source>
</evidence>
<accession>A0AAE0JE75</accession>